<dbReference type="InterPro" id="IPR039353">
    <property type="entry name" value="TF_Adf1"/>
</dbReference>
<dbReference type="SMART" id="SM00595">
    <property type="entry name" value="MADF"/>
    <property type="match status" value="1"/>
</dbReference>
<evidence type="ECO:0000259" key="1">
    <source>
        <dbReference type="PROSITE" id="PS51029"/>
    </source>
</evidence>
<organism evidence="2 3">
    <name type="scientific">Chilo suppressalis</name>
    <name type="common">Asiatic rice borer moth</name>
    <dbReference type="NCBI Taxonomy" id="168631"/>
    <lineage>
        <taxon>Eukaryota</taxon>
        <taxon>Metazoa</taxon>
        <taxon>Ecdysozoa</taxon>
        <taxon>Arthropoda</taxon>
        <taxon>Hexapoda</taxon>
        <taxon>Insecta</taxon>
        <taxon>Pterygota</taxon>
        <taxon>Neoptera</taxon>
        <taxon>Endopterygota</taxon>
        <taxon>Lepidoptera</taxon>
        <taxon>Glossata</taxon>
        <taxon>Ditrysia</taxon>
        <taxon>Pyraloidea</taxon>
        <taxon>Crambidae</taxon>
        <taxon>Crambinae</taxon>
        <taxon>Chilo</taxon>
    </lineage>
</organism>
<dbReference type="Proteomes" id="UP001153292">
    <property type="component" value="Chromosome 10"/>
</dbReference>
<sequence>MAFEIDKTQMLIETVKKYPMLYDNMHENYKDMGTKNKLWNTIAETIQDGDGDSLKTKWKNLRDAYIKHIRCNKSNKTNAGATPKFIRHYKAWPWAKHMSFLRPYLKYVQLRSHPQKKKLDASELQKYQVQETLITDAGSSHQDNINTTDLPIMYSHQQFTHNRLSDPTESQVDKVFDFLSKRHTDYDDIDLIFLGYAKTVKKMSKSRQATVKFHVAKLIMESELEELGETTVTTLDTKPFQQDTENNGFYFAQV</sequence>
<dbReference type="PROSITE" id="PS51029">
    <property type="entry name" value="MADF"/>
    <property type="match status" value="1"/>
</dbReference>
<evidence type="ECO:0000313" key="2">
    <source>
        <dbReference type="EMBL" id="CAH0398023.1"/>
    </source>
</evidence>
<evidence type="ECO:0000313" key="3">
    <source>
        <dbReference type="Proteomes" id="UP001153292"/>
    </source>
</evidence>
<dbReference type="PANTHER" id="PTHR12243">
    <property type="entry name" value="MADF DOMAIN TRANSCRIPTION FACTOR"/>
    <property type="match status" value="1"/>
</dbReference>
<dbReference type="EMBL" id="OU963903">
    <property type="protein sequence ID" value="CAH0398023.1"/>
    <property type="molecule type" value="Genomic_DNA"/>
</dbReference>
<reference evidence="2" key="1">
    <citation type="submission" date="2021-12" db="EMBL/GenBank/DDBJ databases">
        <authorList>
            <person name="King R."/>
        </authorList>
    </citation>
    <scope>NUCLEOTIDE SEQUENCE</scope>
</reference>
<gene>
    <name evidence="2" type="ORF">CHILSU_LOCUS1129</name>
</gene>
<proteinExistence type="predicted"/>
<keyword evidence="3" id="KW-1185">Reference proteome</keyword>
<accession>A0ABN8AYS2</accession>
<feature type="domain" description="MADF" evidence="1">
    <location>
        <begin position="10"/>
        <end position="106"/>
    </location>
</feature>
<dbReference type="PANTHER" id="PTHR12243:SF67">
    <property type="entry name" value="COREPRESSOR OF PANGOLIN, ISOFORM A-RELATED"/>
    <property type="match status" value="1"/>
</dbReference>
<protein>
    <recommendedName>
        <fullName evidence="1">MADF domain-containing protein</fullName>
    </recommendedName>
</protein>
<name>A0ABN8AYS2_CHISP</name>
<dbReference type="Pfam" id="PF10545">
    <property type="entry name" value="MADF_DNA_bdg"/>
    <property type="match status" value="1"/>
</dbReference>
<dbReference type="InterPro" id="IPR006578">
    <property type="entry name" value="MADF-dom"/>
</dbReference>